<dbReference type="AlphaFoldDB" id="A0A1B6KVH5"/>
<evidence type="ECO:0000256" key="1">
    <source>
        <dbReference type="SAM" id="MobiDB-lite"/>
    </source>
</evidence>
<reference evidence="2" key="1">
    <citation type="submission" date="2015-11" db="EMBL/GenBank/DDBJ databases">
        <title>De novo transcriptome assembly of four potential Pierce s Disease insect vectors from Arizona vineyards.</title>
        <authorList>
            <person name="Tassone E.E."/>
        </authorList>
    </citation>
    <scope>NUCLEOTIDE SEQUENCE</scope>
</reference>
<name>A0A1B6KVH5_9HEMI</name>
<evidence type="ECO:0000313" key="2">
    <source>
        <dbReference type="EMBL" id="JAT15447.1"/>
    </source>
</evidence>
<gene>
    <name evidence="2" type="ORF">g.36900</name>
</gene>
<feature type="non-terminal residue" evidence="2">
    <location>
        <position position="104"/>
    </location>
</feature>
<feature type="region of interest" description="Disordered" evidence="1">
    <location>
        <begin position="82"/>
        <end position="104"/>
    </location>
</feature>
<proteinExistence type="predicted"/>
<dbReference type="EMBL" id="GEBQ01024530">
    <property type="protein sequence ID" value="JAT15447.1"/>
    <property type="molecule type" value="Transcribed_RNA"/>
</dbReference>
<organism evidence="2">
    <name type="scientific">Graphocephala atropunctata</name>
    <dbReference type="NCBI Taxonomy" id="36148"/>
    <lineage>
        <taxon>Eukaryota</taxon>
        <taxon>Metazoa</taxon>
        <taxon>Ecdysozoa</taxon>
        <taxon>Arthropoda</taxon>
        <taxon>Hexapoda</taxon>
        <taxon>Insecta</taxon>
        <taxon>Pterygota</taxon>
        <taxon>Neoptera</taxon>
        <taxon>Paraneoptera</taxon>
        <taxon>Hemiptera</taxon>
        <taxon>Auchenorrhyncha</taxon>
        <taxon>Membracoidea</taxon>
        <taxon>Cicadellidae</taxon>
        <taxon>Cicadellinae</taxon>
        <taxon>Cicadellini</taxon>
        <taxon>Graphocephala</taxon>
    </lineage>
</organism>
<protein>
    <submittedName>
        <fullName evidence="2">Uncharacterized protein</fullName>
    </submittedName>
</protein>
<feature type="compositionally biased region" description="Low complexity" evidence="1">
    <location>
        <begin position="89"/>
        <end position="104"/>
    </location>
</feature>
<accession>A0A1B6KVH5</accession>
<feature type="region of interest" description="Disordered" evidence="1">
    <location>
        <begin position="1"/>
        <end position="54"/>
    </location>
</feature>
<sequence length="104" mass="10846">MSGLPKPSGIKPPSRIGRPCASQAPRPAVPPSPTKASAGPDSTIAHETPIHRRHNPLGAVQAMLSAVVYTSGIKGRLLRRSVANELDDGSVSSGRRTSSTSDRK</sequence>